<dbReference type="EMBL" id="HBGS01063837">
    <property type="protein sequence ID" value="CAD9498142.1"/>
    <property type="molecule type" value="Transcribed_RNA"/>
</dbReference>
<dbReference type="AlphaFoldDB" id="A0A7S2HR55"/>
<reference evidence="2" key="1">
    <citation type="submission" date="2021-01" db="EMBL/GenBank/DDBJ databases">
        <authorList>
            <person name="Corre E."/>
            <person name="Pelletier E."/>
            <person name="Niang G."/>
            <person name="Scheremetjew M."/>
            <person name="Finn R."/>
            <person name="Kale V."/>
            <person name="Holt S."/>
            <person name="Cochrane G."/>
            <person name="Meng A."/>
            <person name="Brown T."/>
            <person name="Cohen L."/>
        </authorList>
    </citation>
    <scope>NUCLEOTIDE SEQUENCE</scope>
    <source>
        <strain evidence="2">CCMP1381</strain>
    </source>
</reference>
<protein>
    <submittedName>
        <fullName evidence="2">Uncharacterized protein</fullName>
    </submittedName>
</protein>
<evidence type="ECO:0000256" key="1">
    <source>
        <dbReference type="SAM" id="MobiDB-lite"/>
    </source>
</evidence>
<evidence type="ECO:0000313" key="2">
    <source>
        <dbReference type="EMBL" id="CAD9498142.1"/>
    </source>
</evidence>
<name>A0A7S2HR55_9STRA</name>
<feature type="compositionally biased region" description="Polar residues" evidence="1">
    <location>
        <begin position="153"/>
        <end position="173"/>
    </location>
</feature>
<organism evidence="2">
    <name type="scientific">Octactis speculum</name>
    <dbReference type="NCBI Taxonomy" id="3111310"/>
    <lineage>
        <taxon>Eukaryota</taxon>
        <taxon>Sar</taxon>
        <taxon>Stramenopiles</taxon>
        <taxon>Ochrophyta</taxon>
        <taxon>Dictyochophyceae</taxon>
        <taxon>Dictyochales</taxon>
        <taxon>Dictyochaceae</taxon>
        <taxon>Octactis</taxon>
    </lineage>
</organism>
<accession>A0A7S2HR55</accession>
<feature type="region of interest" description="Disordered" evidence="1">
    <location>
        <begin position="122"/>
        <end position="193"/>
    </location>
</feature>
<feature type="region of interest" description="Disordered" evidence="1">
    <location>
        <begin position="37"/>
        <end position="107"/>
    </location>
</feature>
<gene>
    <name evidence="2" type="ORF">DSPE1174_LOCUS33279</name>
</gene>
<feature type="compositionally biased region" description="Acidic residues" evidence="1">
    <location>
        <begin position="59"/>
        <end position="69"/>
    </location>
</feature>
<proteinExistence type="predicted"/>
<sequence>MERVESLQYSKPFVKYTMQDICRIGMTVTDSAKLREELSPETHSMVMRDSPRPGHLMPEETEPETEEDMGQLSFGSLEEKPIKETTVSPIKEATKQNTTETSKLPDKPLGAWASAVIKGNVNTLKKGAEPTPKVAVDAGKTGKSADTPKDSQKPASTGKTDVKNATKSNTKSATVLKDLDGEKKQPAVWGGKRSFLDVVKTADQKRAAAASGSA</sequence>